<organism evidence="2 3">
    <name type="scientific">Mycena metata</name>
    <dbReference type="NCBI Taxonomy" id="1033252"/>
    <lineage>
        <taxon>Eukaryota</taxon>
        <taxon>Fungi</taxon>
        <taxon>Dikarya</taxon>
        <taxon>Basidiomycota</taxon>
        <taxon>Agaricomycotina</taxon>
        <taxon>Agaricomycetes</taxon>
        <taxon>Agaricomycetidae</taxon>
        <taxon>Agaricales</taxon>
        <taxon>Marasmiineae</taxon>
        <taxon>Mycenaceae</taxon>
        <taxon>Mycena</taxon>
    </lineage>
</organism>
<feature type="compositionally biased region" description="Low complexity" evidence="1">
    <location>
        <begin position="21"/>
        <end position="30"/>
    </location>
</feature>
<comment type="caution">
    <text evidence="2">The sequence shown here is derived from an EMBL/GenBank/DDBJ whole genome shotgun (WGS) entry which is preliminary data.</text>
</comment>
<evidence type="ECO:0000313" key="3">
    <source>
        <dbReference type="Proteomes" id="UP001215598"/>
    </source>
</evidence>
<feature type="region of interest" description="Disordered" evidence="1">
    <location>
        <begin position="1"/>
        <end position="30"/>
    </location>
</feature>
<accession>A0AAD7MJN8</accession>
<feature type="compositionally biased region" description="Basic and acidic residues" evidence="1">
    <location>
        <begin position="9"/>
        <end position="20"/>
    </location>
</feature>
<dbReference type="AlphaFoldDB" id="A0AAD7MJN8"/>
<gene>
    <name evidence="2" type="ORF">B0H16DRAFT_1896773</name>
</gene>
<sequence length="293" mass="30934">MQLRLQRAQKVESNEGKHDVPSSSSPSSSSTLLRFTPFLPLPFPPTFPFFPSLFAPSSCTKLSACLPRLAHLPLQNTAIQRRTLEDVREAGELRLGEFAFFLAFYFVCSPSSLASSSRLALPLLTLRVLTVCRVVRVAGLEERRRVGSARSGGRSGGNDTPERVHARIAQSRRDGARVIFPSSASASAVSMSVSKSASASGIASASEERACGGWVASATKRKTYPMPIPIHLDIHPHPPSLGFDDTGNGLGLDPPTNGLVGAVLALLGLVLPGTALHRREGGAEGVDGGVSSA</sequence>
<evidence type="ECO:0000313" key="2">
    <source>
        <dbReference type="EMBL" id="KAJ7720681.1"/>
    </source>
</evidence>
<dbReference type="Proteomes" id="UP001215598">
    <property type="component" value="Unassembled WGS sequence"/>
</dbReference>
<evidence type="ECO:0000256" key="1">
    <source>
        <dbReference type="SAM" id="MobiDB-lite"/>
    </source>
</evidence>
<dbReference type="EMBL" id="JARKIB010000237">
    <property type="protein sequence ID" value="KAJ7720681.1"/>
    <property type="molecule type" value="Genomic_DNA"/>
</dbReference>
<protein>
    <submittedName>
        <fullName evidence="2">Uncharacterized protein</fullName>
    </submittedName>
</protein>
<proteinExistence type="predicted"/>
<keyword evidence="3" id="KW-1185">Reference proteome</keyword>
<reference evidence="2" key="1">
    <citation type="submission" date="2023-03" db="EMBL/GenBank/DDBJ databases">
        <title>Massive genome expansion in bonnet fungi (Mycena s.s.) driven by repeated elements and novel gene families across ecological guilds.</title>
        <authorList>
            <consortium name="Lawrence Berkeley National Laboratory"/>
            <person name="Harder C.B."/>
            <person name="Miyauchi S."/>
            <person name="Viragh M."/>
            <person name="Kuo A."/>
            <person name="Thoen E."/>
            <person name="Andreopoulos B."/>
            <person name="Lu D."/>
            <person name="Skrede I."/>
            <person name="Drula E."/>
            <person name="Henrissat B."/>
            <person name="Morin E."/>
            <person name="Kohler A."/>
            <person name="Barry K."/>
            <person name="LaButti K."/>
            <person name="Morin E."/>
            <person name="Salamov A."/>
            <person name="Lipzen A."/>
            <person name="Mereny Z."/>
            <person name="Hegedus B."/>
            <person name="Baldrian P."/>
            <person name="Stursova M."/>
            <person name="Weitz H."/>
            <person name="Taylor A."/>
            <person name="Grigoriev I.V."/>
            <person name="Nagy L.G."/>
            <person name="Martin F."/>
            <person name="Kauserud H."/>
        </authorList>
    </citation>
    <scope>NUCLEOTIDE SEQUENCE</scope>
    <source>
        <strain evidence="2">CBHHK182m</strain>
    </source>
</reference>
<name>A0AAD7MJN8_9AGAR</name>